<accession>A0ABD1PP20</accession>
<dbReference type="AlphaFoldDB" id="A0ABD1PP20"/>
<dbReference type="EMBL" id="JBFOLK010000013">
    <property type="protein sequence ID" value="KAL2465663.1"/>
    <property type="molecule type" value="Genomic_DNA"/>
</dbReference>
<gene>
    <name evidence="1" type="ORF">Adt_41514</name>
</gene>
<comment type="caution">
    <text evidence="1">The sequence shown here is derived from an EMBL/GenBank/DDBJ whole genome shotgun (WGS) entry which is preliminary data.</text>
</comment>
<sequence>MCWEVVQCEVYANISKANSQPVNQKGTFRKCRRALVFFFLENEQATRFSFFKFTFVTGFKPGDEAEYKNKIMQDERLFEKYFVDGDKITPNRLYEAFDNEEDDMPSHLYEAFDNEEDDMDDKYKLGLACIYESVLRTK</sequence>
<evidence type="ECO:0000313" key="2">
    <source>
        <dbReference type="Proteomes" id="UP001604336"/>
    </source>
</evidence>
<proteinExistence type="predicted"/>
<protein>
    <submittedName>
        <fullName evidence="1">Uncharacterized protein</fullName>
    </submittedName>
</protein>
<name>A0ABD1PP20_9LAMI</name>
<organism evidence="1 2">
    <name type="scientific">Abeliophyllum distichum</name>
    <dbReference type="NCBI Taxonomy" id="126358"/>
    <lineage>
        <taxon>Eukaryota</taxon>
        <taxon>Viridiplantae</taxon>
        <taxon>Streptophyta</taxon>
        <taxon>Embryophyta</taxon>
        <taxon>Tracheophyta</taxon>
        <taxon>Spermatophyta</taxon>
        <taxon>Magnoliopsida</taxon>
        <taxon>eudicotyledons</taxon>
        <taxon>Gunneridae</taxon>
        <taxon>Pentapetalae</taxon>
        <taxon>asterids</taxon>
        <taxon>lamiids</taxon>
        <taxon>Lamiales</taxon>
        <taxon>Oleaceae</taxon>
        <taxon>Forsythieae</taxon>
        <taxon>Abeliophyllum</taxon>
    </lineage>
</organism>
<keyword evidence="2" id="KW-1185">Reference proteome</keyword>
<evidence type="ECO:0000313" key="1">
    <source>
        <dbReference type="EMBL" id="KAL2465663.1"/>
    </source>
</evidence>
<dbReference type="Proteomes" id="UP001604336">
    <property type="component" value="Unassembled WGS sequence"/>
</dbReference>
<reference evidence="2" key="1">
    <citation type="submission" date="2024-07" db="EMBL/GenBank/DDBJ databases">
        <title>Two chromosome-level genome assemblies of Korean endemic species Abeliophyllum distichum and Forsythia ovata (Oleaceae).</title>
        <authorList>
            <person name="Jang H."/>
        </authorList>
    </citation>
    <scope>NUCLEOTIDE SEQUENCE [LARGE SCALE GENOMIC DNA]</scope>
</reference>